<dbReference type="PROSITE" id="PS50850">
    <property type="entry name" value="MFS"/>
    <property type="match status" value="1"/>
</dbReference>
<dbReference type="GeneID" id="36524756"/>
<feature type="transmembrane region" description="Helical" evidence="7">
    <location>
        <begin position="196"/>
        <end position="219"/>
    </location>
</feature>
<feature type="transmembrane region" description="Helical" evidence="7">
    <location>
        <begin position="347"/>
        <end position="368"/>
    </location>
</feature>
<feature type="transmembrane region" description="Helical" evidence="7">
    <location>
        <begin position="93"/>
        <end position="117"/>
    </location>
</feature>
<dbReference type="Gene3D" id="1.20.1250.20">
    <property type="entry name" value="MFS general substrate transporter like domains"/>
    <property type="match status" value="1"/>
</dbReference>
<dbReference type="InterPro" id="IPR050360">
    <property type="entry name" value="MFS_Sugar_Transporters"/>
</dbReference>
<accession>A0A2I2F819</accession>
<dbReference type="PROSITE" id="PS00217">
    <property type="entry name" value="SUGAR_TRANSPORT_2"/>
    <property type="match status" value="1"/>
</dbReference>
<feature type="transmembrane region" description="Helical" evidence="7">
    <location>
        <begin position="158"/>
        <end position="175"/>
    </location>
</feature>
<keyword evidence="5 7" id="KW-0472">Membrane</keyword>
<evidence type="ECO:0000256" key="2">
    <source>
        <dbReference type="ARBA" id="ARBA00010992"/>
    </source>
</evidence>
<organism evidence="9 10">
    <name type="scientific">Aspergillus candidus</name>
    <dbReference type="NCBI Taxonomy" id="41067"/>
    <lineage>
        <taxon>Eukaryota</taxon>
        <taxon>Fungi</taxon>
        <taxon>Dikarya</taxon>
        <taxon>Ascomycota</taxon>
        <taxon>Pezizomycotina</taxon>
        <taxon>Eurotiomycetes</taxon>
        <taxon>Eurotiomycetidae</taxon>
        <taxon>Eurotiales</taxon>
        <taxon>Aspergillaceae</taxon>
        <taxon>Aspergillus</taxon>
        <taxon>Aspergillus subgen. Circumdati</taxon>
    </lineage>
</organism>
<evidence type="ECO:0000313" key="9">
    <source>
        <dbReference type="EMBL" id="PLB36770.1"/>
    </source>
</evidence>
<dbReference type="Pfam" id="PF00083">
    <property type="entry name" value="Sugar_tr"/>
    <property type="match status" value="1"/>
</dbReference>
<feature type="transmembrane region" description="Helical" evidence="7">
    <location>
        <begin position="129"/>
        <end position="152"/>
    </location>
</feature>
<keyword evidence="3 7" id="KW-0812">Transmembrane</keyword>
<dbReference type="InterPro" id="IPR036259">
    <property type="entry name" value="MFS_trans_sf"/>
</dbReference>
<protein>
    <submittedName>
        <fullName evidence="9">MFS general substrate transporter</fullName>
    </submittedName>
</protein>
<feature type="transmembrane region" description="Helical" evidence="7">
    <location>
        <begin position="312"/>
        <end position="335"/>
    </location>
</feature>
<feature type="compositionally biased region" description="Polar residues" evidence="6">
    <location>
        <begin position="10"/>
        <end position="35"/>
    </location>
</feature>
<feature type="transmembrane region" description="Helical" evidence="7">
    <location>
        <begin position="441"/>
        <end position="464"/>
    </location>
</feature>
<feature type="domain" description="Major facilitator superfamily (MFS) profile" evidence="8">
    <location>
        <begin position="54"/>
        <end position="498"/>
    </location>
</feature>
<dbReference type="AlphaFoldDB" id="A0A2I2F819"/>
<evidence type="ECO:0000256" key="6">
    <source>
        <dbReference type="SAM" id="MobiDB-lite"/>
    </source>
</evidence>
<feature type="transmembrane region" description="Helical" evidence="7">
    <location>
        <begin position="51"/>
        <end position="73"/>
    </location>
</feature>
<evidence type="ECO:0000256" key="5">
    <source>
        <dbReference type="ARBA" id="ARBA00023136"/>
    </source>
</evidence>
<feature type="transmembrane region" description="Helical" evidence="7">
    <location>
        <begin position="404"/>
        <end position="429"/>
    </location>
</feature>
<dbReference type="InterPro" id="IPR005829">
    <property type="entry name" value="Sugar_transporter_CS"/>
</dbReference>
<dbReference type="GO" id="GO:0005351">
    <property type="term" value="F:carbohydrate:proton symporter activity"/>
    <property type="evidence" value="ECO:0007669"/>
    <property type="project" value="TreeGrafter"/>
</dbReference>
<dbReference type="GO" id="GO:0016020">
    <property type="term" value="C:membrane"/>
    <property type="evidence" value="ECO:0007669"/>
    <property type="project" value="UniProtKB-SubCell"/>
</dbReference>
<proteinExistence type="inferred from homology"/>
<dbReference type="FunFam" id="1.20.1250.20:FF:000078">
    <property type="entry name" value="MFS maltose transporter, putative"/>
    <property type="match status" value="1"/>
</dbReference>
<evidence type="ECO:0000313" key="10">
    <source>
        <dbReference type="Proteomes" id="UP000234585"/>
    </source>
</evidence>
<dbReference type="OrthoDB" id="6612291at2759"/>
<evidence type="ECO:0000259" key="8">
    <source>
        <dbReference type="PROSITE" id="PS50850"/>
    </source>
</evidence>
<name>A0A2I2F819_ASPCN</name>
<keyword evidence="10" id="KW-1185">Reference proteome</keyword>
<feature type="region of interest" description="Disordered" evidence="6">
    <location>
        <begin position="1"/>
        <end position="35"/>
    </location>
</feature>
<dbReference type="SUPFAM" id="SSF103473">
    <property type="entry name" value="MFS general substrate transporter"/>
    <property type="match status" value="1"/>
</dbReference>
<dbReference type="InterPro" id="IPR005828">
    <property type="entry name" value="MFS_sugar_transport-like"/>
</dbReference>
<reference evidence="9 10" key="1">
    <citation type="submission" date="2017-12" db="EMBL/GenBank/DDBJ databases">
        <authorList>
            <consortium name="DOE Joint Genome Institute"/>
            <person name="Haridas S."/>
            <person name="Kjaerbolling I."/>
            <person name="Vesth T.C."/>
            <person name="Frisvad J.C."/>
            <person name="Nybo J.L."/>
            <person name="Theobald S."/>
            <person name="Kuo A."/>
            <person name="Bowyer P."/>
            <person name="Matsuda Y."/>
            <person name="Mondo S."/>
            <person name="Lyhne E.K."/>
            <person name="Kogle M.E."/>
            <person name="Clum A."/>
            <person name="Lipzen A."/>
            <person name="Salamov A."/>
            <person name="Ngan C.Y."/>
            <person name="Daum C."/>
            <person name="Chiniquy J."/>
            <person name="Barry K."/>
            <person name="LaButti K."/>
            <person name="Simmons B.A."/>
            <person name="Magnuson J.K."/>
            <person name="Mortensen U.H."/>
            <person name="Larsen T.O."/>
            <person name="Grigoriev I.V."/>
            <person name="Baker S.E."/>
            <person name="Andersen M.R."/>
            <person name="Nordberg H.P."/>
            <person name="Cantor M.N."/>
            <person name="Hua S.X."/>
        </authorList>
    </citation>
    <scope>NUCLEOTIDE SEQUENCE [LARGE SCALE GENOMIC DNA]</scope>
    <source>
        <strain evidence="9 10">CBS 102.13</strain>
    </source>
</reference>
<comment type="similarity">
    <text evidence="2">Belongs to the major facilitator superfamily. Sugar transporter (TC 2.A.1.1) family.</text>
</comment>
<feature type="transmembrane region" description="Helical" evidence="7">
    <location>
        <begin position="375"/>
        <end position="398"/>
    </location>
</feature>
<sequence length="528" mass="57530">MEFRHLSPGQRPNHSSHGSNTSLRRSETDSLLSSRSTPQALLPTIRQHPKVAWATVGLASVFLLGGYDSVIVTTVPSVPQFQKDFGERYDNRYIIPSMWLSLWSALPCVGNIAGALIAGWAQDRFGRRWPFAIGSVLSAVAVAIACLSPLSANIDTRRSVFLLAEIVQGVALGLAQTTAQTYMSEAVPTAMRAPAMALIPTLALIGQLIGAVVVFLGSAKTSRSAYVVAFHSMWPFSAVPMIVALLIPESPVHLLRQQDLIGTLCSLRKLYTKSADCDQLFKDLQHHVSQEDREERSSYGDCFRESNRRRTLIVIFASMVPTLFGLNLLSDGSYFLQMVGMKANQSLIMLVLGIALALVANAVGVWVSSRVGRRTLILTSVFITTVLWLVVGIVGCWSGNFVPWYTAASLMVIIVVCSVGAWPASYTVVSEVSSLRLRAKSLGVSIVTRSVVGIVFSLVLPYLYNRDAADLRAKLGFVYFGLCFLALAGTWWGVPEMKGRSSVEIDYMFKLGVPARKFGSLVKGKQTA</sequence>
<dbReference type="PANTHER" id="PTHR48022:SF41">
    <property type="entry name" value="MAJOR FACILITATOR SUPERFAMILY (MFS) PROFILE DOMAIN-CONTAINING PROTEIN"/>
    <property type="match status" value="1"/>
</dbReference>
<dbReference type="InterPro" id="IPR020846">
    <property type="entry name" value="MFS_dom"/>
</dbReference>
<gene>
    <name evidence="9" type="ORF">BDW47DRAFT_132576</name>
</gene>
<evidence type="ECO:0000256" key="4">
    <source>
        <dbReference type="ARBA" id="ARBA00022989"/>
    </source>
</evidence>
<evidence type="ECO:0000256" key="1">
    <source>
        <dbReference type="ARBA" id="ARBA00004141"/>
    </source>
</evidence>
<evidence type="ECO:0000256" key="3">
    <source>
        <dbReference type="ARBA" id="ARBA00022692"/>
    </source>
</evidence>
<dbReference type="Proteomes" id="UP000234585">
    <property type="component" value="Unassembled WGS sequence"/>
</dbReference>
<dbReference type="PANTHER" id="PTHR48022">
    <property type="entry name" value="PLASTIDIC GLUCOSE TRANSPORTER 4"/>
    <property type="match status" value="1"/>
</dbReference>
<dbReference type="RefSeq" id="XP_024670782.1">
    <property type="nucleotide sequence ID" value="XM_024817596.1"/>
</dbReference>
<feature type="transmembrane region" description="Helical" evidence="7">
    <location>
        <begin position="476"/>
        <end position="494"/>
    </location>
</feature>
<evidence type="ECO:0000256" key="7">
    <source>
        <dbReference type="SAM" id="Phobius"/>
    </source>
</evidence>
<comment type="subcellular location">
    <subcellularLocation>
        <location evidence="1">Membrane</location>
        <topology evidence="1">Multi-pass membrane protein</topology>
    </subcellularLocation>
</comment>
<keyword evidence="4 7" id="KW-1133">Transmembrane helix</keyword>
<dbReference type="EMBL" id="KZ559148">
    <property type="protein sequence ID" value="PLB36770.1"/>
    <property type="molecule type" value="Genomic_DNA"/>
</dbReference>